<dbReference type="Gene3D" id="3.40.50.720">
    <property type="entry name" value="NAD(P)-binding Rossmann-like Domain"/>
    <property type="match status" value="1"/>
</dbReference>
<dbReference type="AlphaFoldDB" id="A0A4P7HI72"/>
<dbReference type="Proteomes" id="UP000296374">
    <property type="component" value="Chromosome"/>
</dbReference>
<evidence type="ECO:0000313" key="3">
    <source>
        <dbReference type="Proteomes" id="UP000296374"/>
    </source>
</evidence>
<dbReference type="EMBL" id="CP038439">
    <property type="protein sequence ID" value="QBX33765.1"/>
    <property type="molecule type" value="Genomic_DNA"/>
</dbReference>
<feature type="domain" description="CoA-binding" evidence="1">
    <location>
        <begin position="15"/>
        <end position="113"/>
    </location>
</feature>
<protein>
    <submittedName>
        <fullName evidence="2">CoA-binding protein</fullName>
    </submittedName>
</protein>
<dbReference type="SMART" id="SM00881">
    <property type="entry name" value="CoA_binding"/>
    <property type="match status" value="1"/>
</dbReference>
<accession>A0A4P7HI72</accession>
<dbReference type="InterPro" id="IPR036291">
    <property type="entry name" value="NAD(P)-bd_dom_sf"/>
</dbReference>
<sequence length="143" mass="15463">MTIQTSMDEEIARIAQTVKVVAMVGLSPNEARPSWGVARYLQSCRIRVIPVNPGHAGGTILGEKVHADLASIPPEAGVQMVDIFRRSEAVGGIVDQALVHLRDLQVIWTQLGVRDDAAAARARAAGVAVTQDRCPKIEFPRFL</sequence>
<evidence type="ECO:0000259" key="1">
    <source>
        <dbReference type="SMART" id="SM00881"/>
    </source>
</evidence>
<dbReference type="RefSeq" id="WP_135312061.1">
    <property type="nucleotide sequence ID" value="NZ_CP038439.1"/>
</dbReference>
<name>A0A4P7HI72_9RHOB</name>
<dbReference type="InterPro" id="IPR003781">
    <property type="entry name" value="CoA-bd"/>
</dbReference>
<dbReference type="PANTHER" id="PTHR33303">
    <property type="entry name" value="CYTOPLASMIC PROTEIN-RELATED"/>
    <property type="match status" value="1"/>
</dbReference>
<dbReference type="SUPFAM" id="SSF51735">
    <property type="entry name" value="NAD(P)-binding Rossmann-fold domains"/>
    <property type="match status" value="1"/>
</dbReference>
<proteinExistence type="predicted"/>
<dbReference type="Pfam" id="PF13380">
    <property type="entry name" value="CoA_binding_2"/>
    <property type="match status" value="1"/>
</dbReference>
<organism evidence="2 3">
    <name type="scientific">Paracoccus liaowanqingii</name>
    <dbReference type="NCBI Taxonomy" id="2560053"/>
    <lineage>
        <taxon>Bacteria</taxon>
        <taxon>Pseudomonadati</taxon>
        <taxon>Pseudomonadota</taxon>
        <taxon>Alphaproteobacteria</taxon>
        <taxon>Rhodobacterales</taxon>
        <taxon>Paracoccaceae</taxon>
        <taxon>Paracoccus</taxon>
    </lineage>
</organism>
<dbReference type="KEGG" id="plia:E4191_02805"/>
<reference evidence="3" key="1">
    <citation type="submission" date="2019-03" db="EMBL/GenBank/DDBJ databases">
        <authorList>
            <person name="Li J."/>
        </authorList>
    </citation>
    <scope>NUCLEOTIDE SEQUENCE [LARGE SCALE GENOMIC DNA]</scope>
    <source>
        <strain evidence="3">2251</strain>
    </source>
</reference>
<dbReference type="PANTHER" id="PTHR33303:SF2">
    <property type="entry name" value="COA-BINDING DOMAIN-CONTAINING PROTEIN"/>
    <property type="match status" value="1"/>
</dbReference>
<gene>
    <name evidence="2" type="ORF">E4191_02805</name>
</gene>
<evidence type="ECO:0000313" key="2">
    <source>
        <dbReference type="EMBL" id="QBX33765.1"/>
    </source>
</evidence>